<dbReference type="PRINTS" id="PR00039">
    <property type="entry name" value="HTHLYSR"/>
</dbReference>
<dbReference type="SUPFAM" id="SSF53850">
    <property type="entry name" value="Periplasmic binding protein-like II"/>
    <property type="match status" value="1"/>
</dbReference>
<dbReference type="InterPro" id="IPR058163">
    <property type="entry name" value="LysR-type_TF_proteobact-type"/>
</dbReference>
<dbReference type="RefSeq" id="WP_379724410.1">
    <property type="nucleotide sequence ID" value="NZ_JBHRYJ010000001.1"/>
</dbReference>
<evidence type="ECO:0000256" key="3">
    <source>
        <dbReference type="ARBA" id="ARBA00023125"/>
    </source>
</evidence>
<organism evidence="6 7">
    <name type="scientific">Ferrovibrio xuzhouensis</name>
    <dbReference type="NCBI Taxonomy" id="1576914"/>
    <lineage>
        <taxon>Bacteria</taxon>
        <taxon>Pseudomonadati</taxon>
        <taxon>Pseudomonadota</taxon>
        <taxon>Alphaproteobacteria</taxon>
        <taxon>Rhodospirillales</taxon>
        <taxon>Rhodospirillaceae</taxon>
        <taxon>Ferrovibrio</taxon>
    </lineage>
</organism>
<dbReference type="Proteomes" id="UP001595711">
    <property type="component" value="Unassembled WGS sequence"/>
</dbReference>
<reference evidence="7" key="1">
    <citation type="journal article" date="2019" name="Int. J. Syst. Evol. Microbiol.">
        <title>The Global Catalogue of Microorganisms (GCM) 10K type strain sequencing project: providing services to taxonomists for standard genome sequencing and annotation.</title>
        <authorList>
            <consortium name="The Broad Institute Genomics Platform"/>
            <consortium name="The Broad Institute Genome Sequencing Center for Infectious Disease"/>
            <person name="Wu L."/>
            <person name="Ma J."/>
        </authorList>
    </citation>
    <scope>NUCLEOTIDE SEQUENCE [LARGE SCALE GENOMIC DNA]</scope>
    <source>
        <strain evidence="7">KCTC 42182</strain>
    </source>
</reference>
<dbReference type="PROSITE" id="PS50931">
    <property type="entry name" value="HTH_LYSR"/>
    <property type="match status" value="1"/>
</dbReference>
<gene>
    <name evidence="6" type="ORF">ACFOOQ_08505</name>
</gene>
<dbReference type="InterPro" id="IPR000847">
    <property type="entry name" value="LysR_HTH_N"/>
</dbReference>
<dbReference type="InterPro" id="IPR036388">
    <property type="entry name" value="WH-like_DNA-bd_sf"/>
</dbReference>
<comment type="caution">
    <text evidence="6">The sequence shown here is derived from an EMBL/GenBank/DDBJ whole genome shotgun (WGS) entry which is preliminary data.</text>
</comment>
<keyword evidence="3" id="KW-0238">DNA-binding</keyword>
<comment type="similarity">
    <text evidence="1">Belongs to the LysR transcriptional regulatory family.</text>
</comment>
<dbReference type="SUPFAM" id="SSF46785">
    <property type="entry name" value="Winged helix' DNA-binding domain"/>
    <property type="match status" value="1"/>
</dbReference>
<keyword evidence="7" id="KW-1185">Reference proteome</keyword>
<evidence type="ECO:0000313" key="6">
    <source>
        <dbReference type="EMBL" id="MFC3675580.1"/>
    </source>
</evidence>
<name>A0ABV7VEJ0_9PROT</name>
<keyword evidence="2" id="KW-0805">Transcription regulation</keyword>
<dbReference type="Gene3D" id="1.10.10.10">
    <property type="entry name" value="Winged helix-like DNA-binding domain superfamily/Winged helix DNA-binding domain"/>
    <property type="match status" value="1"/>
</dbReference>
<evidence type="ECO:0000256" key="1">
    <source>
        <dbReference type="ARBA" id="ARBA00009437"/>
    </source>
</evidence>
<dbReference type="EMBL" id="JBHRYJ010000001">
    <property type="protein sequence ID" value="MFC3675580.1"/>
    <property type="molecule type" value="Genomic_DNA"/>
</dbReference>
<sequence length="299" mass="32536">MRPLPPLNALRAFEAAARLGSFSRAAEELGVTHGAVSRHVQTLEQFLGAALFRPQGRGRVPTERAAVYLAEVSAALDRLGSATERMREPATVRTVRVSIVATFAMRWLIPRLSAFQIAHPRVEIRLVTSTEAVEHLQDEFDVAIRRHAMHRPGYVSRHFLADPNLPVAAPALLARCPVATPADLLQAPLLHSDSKPNAWLEWFRAAGFSSRQLPTGGQRFENYFFALEAALRGLGFAVGALPLVADDLAAGRLVAPLAGPIFVSEGYHVLYPANRSNGTVMQFVDWLVAEGARVDTAPA</sequence>
<evidence type="ECO:0000256" key="4">
    <source>
        <dbReference type="ARBA" id="ARBA00023163"/>
    </source>
</evidence>
<proteinExistence type="inferred from homology"/>
<protein>
    <submittedName>
        <fullName evidence="6">LysR substrate-binding domain-containing protein</fullName>
    </submittedName>
</protein>
<dbReference type="Pfam" id="PF03466">
    <property type="entry name" value="LysR_substrate"/>
    <property type="match status" value="1"/>
</dbReference>
<dbReference type="InterPro" id="IPR036390">
    <property type="entry name" value="WH_DNA-bd_sf"/>
</dbReference>
<dbReference type="CDD" id="cd08432">
    <property type="entry name" value="PBP2_GcdR_TrpI_HvrB_AmpR_like"/>
    <property type="match status" value="1"/>
</dbReference>
<dbReference type="Pfam" id="PF00126">
    <property type="entry name" value="HTH_1"/>
    <property type="match status" value="1"/>
</dbReference>
<keyword evidence="4" id="KW-0804">Transcription</keyword>
<evidence type="ECO:0000313" key="7">
    <source>
        <dbReference type="Proteomes" id="UP001595711"/>
    </source>
</evidence>
<dbReference type="Gene3D" id="3.40.190.10">
    <property type="entry name" value="Periplasmic binding protein-like II"/>
    <property type="match status" value="2"/>
</dbReference>
<accession>A0ABV7VEJ0</accession>
<dbReference type="PANTHER" id="PTHR30537:SF74">
    <property type="entry name" value="HTH-TYPE TRANSCRIPTIONAL REGULATOR TRPI"/>
    <property type="match status" value="1"/>
</dbReference>
<evidence type="ECO:0000259" key="5">
    <source>
        <dbReference type="PROSITE" id="PS50931"/>
    </source>
</evidence>
<dbReference type="InterPro" id="IPR005119">
    <property type="entry name" value="LysR_subst-bd"/>
</dbReference>
<evidence type="ECO:0000256" key="2">
    <source>
        <dbReference type="ARBA" id="ARBA00023015"/>
    </source>
</evidence>
<feature type="domain" description="HTH lysR-type" evidence="5">
    <location>
        <begin position="5"/>
        <end position="62"/>
    </location>
</feature>
<dbReference type="PANTHER" id="PTHR30537">
    <property type="entry name" value="HTH-TYPE TRANSCRIPTIONAL REGULATOR"/>
    <property type="match status" value="1"/>
</dbReference>